<dbReference type="InterPro" id="IPR009057">
    <property type="entry name" value="Homeodomain-like_sf"/>
</dbReference>
<accession>A0A1G9SSH3</accession>
<keyword evidence="1" id="KW-0805">Transcription regulation</keyword>
<evidence type="ECO:0000256" key="3">
    <source>
        <dbReference type="ARBA" id="ARBA00023163"/>
    </source>
</evidence>
<dbReference type="Gene3D" id="1.10.10.60">
    <property type="entry name" value="Homeodomain-like"/>
    <property type="match status" value="2"/>
</dbReference>
<dbReference type="InterPro" id="IPR014710">
    <property type="entry name" value="RmlC-like_jellyroll"/>
</dbReference>
<evidence type="ECO:0000256" key="2">
    <source>
        <dbReference type="ARBA" id="ARBA00023125"/>
    </source>
</evidence>
<keyword evidence="2 5" id="KW-0238">DNA-binding</keyword>
<dbReference type="InterPro" id="IPR018060">
    <property type="entry name" value="HTH_AraC"/>
</dbReference>
<dbReference type="InterPro" id="IPR037923">
    <property type="entry name" value="HTH-like"/>
</dbReference>
<dbReference type="EMBL" id="FNHB01000004">
    <property type="protein sequence ID" value="SDM38396.1"/>
    <property type="molecule type" value="Genomic_DNA"/>
</dbReference>
<evidence type="ECO:0000259" key="4">
    <source>
        <dbReference type="PROSITE" id="PS01124"/>
    </source>
</evidence>
<evidence type="ECO:0000313" key="6">
    <source>
        <dbReference type="Proteomes" id="UP000214880"/>
    </source>
</evidence>
<dbReference type="PANTHER" id="PTHR43280:SF28">
    <property type="entry name" value="HTH-TYPE TRANSCRIPTIONAL ACTIVATOR RHAS"/>
    <property type="match status" value="1"/>
</dbReference>
<protein>
    <submittedName>
        <fullName evidence="5">AraC-type DNA-binding protein</fullName>
    </submittedName>
</protein>
<dbReference type="SMART" id="SM00342">
    <property type="entry name" value="HTH_ARAC"/>
    <property type="match status" value="1"/>
</dbReference>
<dbReference type="GO" id="GO:0043565">
    <property type="term" value="F:sequence-specific DNA binding"/>
    <property type="evidence" value="ECO:0007669"/>
    <property type="project" value="InterPro"/>
</dbReference>
<name>A0A1G9SSH3_9FIRM</name>
<sequence>MIQCYAKRDFVPTFSYGCMPKLRYVSKVSAAYKYPRLMHGHDDVLEILFVHSGTGTYVVNSAKYPIQQGDAVICNSNVLHDEIPECNNGLSTYCCGISNLQLDGLKKNCLIPDNVRPVVSCHSQQQNISCLMDMLHCKLSSDQKDEEECCHFLMLSLLTILLKLIKANPIYIDKTKKDDNILRGEMIKAYIDAHYDEELSLSYISRAFNLNPYYLIRIFKKVVGYSPMQYITRRRIGEAQKLLVSTDYPVVEIAPMVGYNSISHFNMMFFKYIGISPRKYRNTYTIMKKKSNDCRTKK</sequence>
<dbReference type="SUPFAM" id="SSF46689">
    <property type="entry name" value="Homeodomain-like"/>
    <property type="match status" value="2"/>
</dbReference>
<dbReference type="PRINTS" id="PR00032">
    <property type="entry name" value="HTHARAC"/>
</dbReference>
<dbReference type="Pfam" id="PF12833">
    <property type="entry name" value="HTH_18"/>
    <property type="match status" value="1"/>
</dbReference>
<dbReference type="OrthoDB" id="182534at2"/>
<dbReference type="AlphaFoldDB" id="A0A1G9SSH3"/>
<dbReference type="STRING" id="146817.SAMN04488502_104103"/>
<keyword evidence="3" id="KW-0804">Transcription</keyword>
<proteinExistence type="predicted"/>
<feature type="domain" description="HTH araC/xylS-type" evidence="4">
    <location>
        <begin position="185"/>
        <end position="283"/>
    </location>
</feature>
<dbReference type="SUPFAM" id="SSF51215">
    <property type="entry name" value="Regulatory protein AraC"/>
    <property type="match status" value="1"/>
</dbReference>
<dbReference type="GO" id="GO:0003700">
    <property type="term" value="F:DNA-binding transcription factor activity"/>
    <property type="evidence" value="ECO:0007669"/>
    <property type="project" value="InterPro"/>
</dbReference>
<organism evidence="5 6">
    <name type="scientific">Dendrosporobacter quercicolus</name>
    <dbReference type="NCBI Taxonomy" id="146817"/>
    <lineage>
        <taxon>Bacteria</taxon>
        <taxon>Bacillati</taxon>
        <taxon>Bacillota</taxon>
        <taxon>Negativicutes</taxon>
        <taxon>Selenomonadales</taxon>
        <taxon>Sporomusaceae</taxon>
        <taxon>Dendrosporobacter</taxon>
    </lineage>
</organism>
<reference evidence="5 6" key="1">
    <citation type="submission" date="2016-10" db="EMBL/GenBank/DDBJ databases">
        <authorList>
            <person name="de Groot N.N."/>
        </authorList>
    </citation>
    <scope>NUCLEOTIDE SEQUENCE [LARGE SCALE GENOMIC DNA]</scope>
    <source>
        <strain evidence="5 6">DSM 1736</strain>
    </source>
</reference>
<gene>
    <name evidence="5" type="ORF">SAMN04488502_104103</name>
</gene>
<evidence type="ECO:0000313" key="5">
    <source>
        <dbReference type="EMBL" id="SDM38396.1"/>
    </source>
</evidence>
<dbReference type="PROSITE" id="PS01124">
    <property type="entry name" value="HTH_ARAC_FAMILY_2"/>
    <property type="match status" value="1"/>
</dbReference>
<dbReference type="PANTHER" id="PTHR43280">
    <property type="entry name" value="ARAC-FAMILY TRANSCRIPTIONAL REGULATOR"/>
    <property type="match status" value="1"/>
</dbReference>
<dbReference type="Gene3D" id="2.60.120.10">
    <property type="entry name" value="Jelly Rolls"/>
    <property type="match status" value="1"/>
</dbReference>
<dbReference type="CDD" id="cd02208">
    <property type="entry name" value="cupin_RmlC-like"/>
    <property type="match status" value="1"/>
</dbReference>
<evidence type="ECO:0000256" key="1">
    <source>
        <dbReference type="ARBA" id="ARBA00023015"/>
    </source>
</evidence>
<dbReference type="Proteomes" id="UP000214880">
    <property type="component" value="Unassembled WGS sequence"/>
</dbReference>
<keyword evidence="6" id="KW-1185">Reference proteome</keyword>
<dbReference type="Pfam" id="PF02311">
    <property type="entry name" value="AraC_binding"/>
    <property type="match status" value="1"/>
</dbReference>
<dbReference type="InterPro" id="IPR003313">
    <property type="entry name" value="AraC-bd"/>
</dbReference>
<dbReference type="InterPro" id="IPR020449">
    <property type="entry name" value="Tscrpt_reg_AraC-type_HTH"/>
</dbReference>
<dbReference type="RefSeq" id="WP_092072205.1">
    <property type="nucleotide sequence ID" value="NZ_FNHB01000004.1"/>
</dbReference>